<dbReference type="GO" id="GO:0003341">
    <property type="term" value="P:cilium movement"/>
    <property type="evidence" value="ECO:0007669"/>
    <property type="project" value="TreeGrafter"/>
</dbReference>
<dbReference type="PROSITE" id="PS51203">
    <property type="entry name" value="CS"/>
    <property type="match status" value="1"/>
</dbReference>
<dbReference type="OMA" id="FAMPTRS"/>
<dbReference type="EnsemblProtists" id="PYU1_T008732">
    <property type="protein sequence ID" value="PYU1_T008732"/>
    <property type="gene ID" value="PYU1_G008715"/>
</dbReference>
<feature type="region of interest" description="Disordered" evidence="2">
    <location>
        <begin position="246"/>
        <end position="327"/>
    </location>
</feature>
<dbReference type="Gene3D" id="1.25.40.10">
    <property type="entry name" value="Tetratricopeptide repeat domain"/>
    <property type="match status" value="2"/>
</dbReference>
<name>K3WUT5_GLOUD</name>
<feature type="domain" description="CS" evidence="3">
    <location>
        <begin position="2"/>
        <end position="88"/>
    </location>
</feature>
<dbReference type="Pfam" id="PF21413">
    <property type="entry name" value="SHQ1-like_CS"/>
    <property type="match status" value="1"/>
</dbReference>
<dbReference type="PANTHER" id="PTHR46492:SF1">
    <property type="entry name" value="DYNEIN AXONEMAL ASSEMBLY FACTOR 4"/>
    <property type="match status" value="1"/>
</dbReference>
<organism evidence="4 5">
    <name type="scientific">Globisporangium ultimum (strain ATCC 200006 / CBS 805.95 / DAOM BR144)</name>
    <name type="common">Pythium ultimum</name>
    <dbReference type="NCBI Taxonomy" id="431595"/>
    <lineage>
        <taxon>Eukaryota</taxon>
        <taxon>Sar</taxon>
        <taxon>Stramenopiles</taxon>
        <taxon>Oomycota</taxon>
        <taxon>Peronosporomycetes</taxon>
        <taxon>Pythiales</taxon>
        <taxon>Pythiaceae</taxon>
        <taxon>Globisporangium</taxon>
    </lineage>
</organism>
<feature type="compositionally biased region" description="Basic and acidic residues" evidence="2">
    <location>
        <begin position="270"/>
        <end position="289"/>
    </location>
</feature>
<dbReference type="InterPro" id="IPR048696">
    <property type="entry name" value="SHQ1-like_CS"/>
</dbReference>
<sequence length="707" mass="78511">MPLTPRFTWEQDARSVALEISLPAGALRHADVYVSDLVVKVNAPPYVLLLDLFDCVDDASVVVKADGSAHALHVSVHKRDAVKWPTLVCNESKDVRRERRQASMERKMQSEAVLAEKRRDIKYQEEKQTLRAQMAVDDTNRQILSDLKAEEKQREEVTSFAPARCAMRALYESFRSLQMSKQAEQQHEQEQAPAKTAPTTPSVHHRSKKKVSFADEVVDAKRHARGQIEQQYKADTECHEEQVLELTEDGSFDLPATTASRTTQRSAEQQQREALAECKQQERGSRADEDEHDFMDGGDGDDSGAAATLRSAMRPPPPSSAKKQPPVVVKCVPAPRETLHSEIQFTPRVFPTPSRESKAAEEEDWLLKNRKHLNKHQGLRHAGSYDISESDPMWLKAKGDDFYRSKDYQSAVNAYSEAISLASDESDLKIACLSNRAASHLQLANFEGCIADCSKALSFIPDTRDPAGSAATDGGNNNVVAQHRMKLKLFVRRGTAYCRIGKHTEAKADYGVALSMDNQNPTLQDDFLQLVAMEKAQELKESGDRCFRGQQIEQAITHYSDSLRLNPLSIACLSNRAACYLLQHATRECVADCTQALALLQQDTTDEKQGREQHVGLAFFSAGPAPGSAKRRAWVLKTLVRRGTAYAAMKDWELAEVDYAASVELDPTNEALQADLANVQHEKAKMVDARSGTSGRSGFTNKVASAC</sequence>
<dbReference type="HOGENOM" id="CLU_029084_1_0_1"/>
<dbReference type="InParanoid" id="K3WUT5"/>
<reference evidence="4" key="3">
    <citation type="submission" date="2015-02" db="UniProtKB">
        <authorList>
            <consortium name="EnsemblProtists"/>
        </authorList>
    </citation>
    <scope>IDENTIFICATION</scope>
    <source>
        <strain evidence="4">DAOM BR144</strain>
    </source>
</reference>
<dbReference type="InterPro" id="IPR007052">
    <property type="entry name" value="CS_dom"/>
</dbReference>
<dbReference type="SUPFAM" id="SSF48452">
    <property type="entry name" value="TPR-like"/>
    <property type="match status" value="2"/>
</dbReference>
<dbReference type="AlphaFoldDB" id="K3WUT5"/>
<keyword evidence="1" id="KW-0802">TPR repeat</keyword>
<feature type="compositionally biased region" description="Low complexity" evidence="2">
    <location>
        <begin position="256"/>
        <end position="267"/>
    </location>
</feature>
<dbReference type="InterPro" id="IPR008978">
    <property type="entry name" value="HSP20-like_chaperone"/>
</dbReference>
<dbReference type="Gene3D" id="2.60.40.790">
    <property type="match status" value="1"/>
</dbReference>
<dbReference type="GO" id="GO:0036158">
    <property type="term" value="P:outer dynein arm assembly"/>
    <property type="evidence" value="ECO:0007669"/>
    <property type="project" value="TreeGrafter"/>
</dbReference>
<dbReference type="VEuPathDB" id="FungiDB:PYU1_G008715"/>
<dbReference type="GO" id="GO:0036159">
    <property type="term" value="P:inner dynein arm assembly"/>
    <property type="evidence" value="ECO:0007669"/>
    <property type="project" value="TreeGrafter"/>
</dbReference>
<dbReference type="EMBL" id="GL376558">
    <property type="status" value="NOT_ANNOTATED_CDS"/>
    <property type="molecule type" value="Genomic_DNA"/>
</dbReference>
<reference evidence="5" key="1">
    <citation type="journal article" date="2010" name="Genome Biol.">
        <title>Genome sequence of the necrotrophic plant pathogen Pythium ultimum reveals original pathogenicity mechanisms and effector repertoire.</title>
        <authorList>
            <person name="Levesque C.A."/>
            <person name="Brouwer H."/>
            <person name="Cano L."/>
            <person name="Hamilton J.P."/>
            <person name="Holt C."/>
            <person name="Huitema E."/>
            <person name="Raffaele S."/>
            <person name="Robideau G.P."/>
            <person name="Thines M."/>
            <person name="Win J."/>
            <person name="Zerillo M.M."/>
            <person name="Beakes G.W."/>
            <person name="Boore J.L."/>
            <person name="Busam D."/>
            <person name="Dumas B."/>
            <person name="Ferriera S."/>
            <person name="Fuerstenberg S.I."/>
            <person name="Gachon C.M."/>
            <person name="Gaulin E."/>
            <person name="Govers F."/>
            <person name="Grenville-Briggs L."/>
            <person name="Horner N."/>
            <person name="Hostetler J."/>
            <person name="Jiang R.H."/>
            <person name="Johnson J."/>
            <person name="Krajaejun T."/>
            <person name="Lin H."/>
            <person name="Meijer H.J."/>
            <person name="Moore B."/>
            <person name="Morris P."/>
            <person name="Phuntmart V."/>
            <person name="Puiu D."/>
            <person name="Shetty J."/>
            <person name="Stajich J.E."/>
            <person name="Tripathy S."/>
            <person name="Wawra S."/>
            <person name="van West P."/>
            <person name="Whitty B.R."/>
            <person name="Coutinho P.M."/>
            <person name="Henrissat B."/>
            <person name="Martin F."/>
            <person name="Thomas P.D."/>
            <person name="Tyler B.M."/>
            <person name="De Vries R.P."/>
            <person name="Kamoun S."/>
            <person name="Yandell M."/>
            <person name="Tisserat N."/>
            <person name="Buell C.R."/>
        </authorList>
    </citation>
    <scope>NUCLEOTIDE SEQUENCE</scope>
    <source>
        <strain evidence="5">DAOM:BR144</strain>
    </source>
</reference>
<evidence type="ECO:0000259" key="3">
    <source>
        <dbReference type="PROSITE" id="PS51203"/>
    </source>
</evidence>
<feature type="repeat" description="TPR" evidence="1">
    <location>
        <begin position="636"/>
        <end position="669"/>
    </location>
</feature>
<dbReference type="SUPFAM" id="SSF49764">
    <property type="entry name" value="HSP20-like chaperones"/>
    <property type="match status" value="1"/>
</dbReference>
<evidence type="ECO:0000256" key="2">
    <source>
        <dbReference type="SAM" id="MobiDB-lite"/>
    </source>
</evidence>
<evidence type="ECO:0000313" key="5">
    <source>
        <dbReference type="Proteomes" id="UP000019132"/>
    </source>
</evidence>
<proteinExistence type="predicted"/>
<protein>
    <recommendedName>
        <fullName evidence="3">CS domain-containing protein</fullName>
    </recommendedName>
</protein>
<dbReference type="InterPro" id="IPR052004">
    <property type="entry name" value="Dynein_assembly_factor_4"/>
</dbReference>
<accession>K3WUT5</accession>
<dbReference type="Proteomes" id="UP000019132">
    <property type="component" value="Unassembled WGS sequence"/>
</dbReference>
<evidence type="ECO:0000256" key="1">
    <source>
        <dbReference type="PROSITE-ProRule" id="PRU00339"/>
    </source>
</evidence>
<feature type="region of interest" description="Disordered" evidence="2">
    <location>
        <begin position="687"/>
        <end position="707"/>
    </location>
</feature>
<reference evidence="5" key="2">
    <citation type="submission" date="2010-04" db="EMBL/GenBank/DDBJ databases">
        <authorList>
            <person name="Buell R."/>
            <person name="Hamilton J."/>
            <person name="Hostetler J."/>
        </authorList>
    </citation>
    <scope>NUCLEOTIDE SEQUENCE [LARGE SCALE GENOMIC DNA]</scope>
    <source>
        <strain evidence="5">DAOM:BR144</strain>
    </source>
</reference>
<dbReference type="InterPro" id="IPR011990">
    <property type="entry name" value="TPR-like_helical_dom_sf"/>
</dbReference>
<feature type="compositionally biased region" description="Acidic residues" evidence="2">
    <location>
        <begin position="290"/>
        <end position="302"/>
    </location>
</feature>
<feature type="region of interest" description="Disordered" evidence="2">
    <location>
        <begin position="178"/>
        <end position="210"/>
    </location>
</feature>
<evidence type="ECO:0000313" key="4">
    <source>
        <dbReference type="EnsemblProtists" id="PYU1_T008732"/>
    </source>
</evidence>
<dbReference type="PROSITE" id="PS50005">
    <property type="entry name" value="TPR"/>
    <property type="match status" value="1"/>
</dbReference>
<keyword evidence="5" id="KW-1185">Reference proteome</keyword>
<dbReference type="eggNOG" id="KOG1124">
    <property type="taxonomic scope" value="Eukaryota"/>
</dbReference>
<dbReference type="PANTHER" id="PTHR46492">
    <property type="entry name" value="DYNEIN ASSEMBLY FACTOR 4, AXONEMAL"/>
    <property type="match status" value="1"/>
</dbReference>
<feature type="compositionally biased region" description="Polar residues" evidence="2">
    <location>
        <begin position="691"/>
        <end position="707"/>
    </location>
</feature>
<dbReference type="STRING" id="431595.K3WUT5"/>
<dbReference type="InterPro" id="IPR019734">
    <property type="entry name" value="TPR_rpt"/>
</dbReference>
<dbReference type="SMART" id="SM00028">
    <property type="entry name" value="TPR"/>
    <property type="match status" value="6"/>
</dbReference>